<reference evidence="1 2" key="1">
    <citation type="submission" date="2019-03" db="EMBL/GenBank/DDBJ databases">
        <title>Metabolic potential of uncultured bacteria and archaea associated with petroleum seepage in deep-sea sediments.</title>
        <authorList>
            <person name="Dong X."/>
            <person name="Hubert C."/>
        </authorList>
    </citation>
    <scope>NUCLEOTIDE SEQUENCE [LARGE SCALE GENOMIC DNA]</scope>
    <source>
        <strain evidence="1">E29_bin36</strain>
    </source>
</reference>
<evidence type="ECO:0000313" key="1">
    <source>
        <dbReference type="EMBL" id="TET81950.1"/>
    </source>
</evidence>
<organism evidence="1 2">
    <name type="scientific">candidate division TA06 bacterium</name>
    <dbReference type="NCBI Taxonomy" id="2250710"/>
    <lineage>
        <taxon>Bacteria</taxon>
        <taxon>Bacteria division TA06</taxon>
    </lineage>
</organism>
<name>A0A523XRN3_UNCT6</name>
<gene>
    <name evidence="1" type="ORF">E3J38_03010</name>
</gene>
<evidence type="ECO:0000313" key="2">
    <source>
        <dbReference type="Proteomes" id="UP000315534"/>
    </source>
</evidence>
<sequence>MRKSGVRDTLSRARIHIAREVLKGQQAQLVSLTCPHCGAHEVRGGGDAVFFSCKSCQAILQPQAGKLTVVPCLWEKSEEKPAEGAIYVPFWMFRTEVSFHGKQRAIPSLAYPADFMVPASVSPGRPVSIVRLGHKATLDGATHQYSTSKLDIEPDLGRYSRDDAAEAVELIFLSIERELFSRAPGTKYEVKPRYKNLCFFVWEKSRFDFLHAPDEHVLAVEPNFARLLQEKKVGDFLSLLSEGLTRKRFGSPWI</sequence>
<dbReference type="EMBL" id="SOIP01000186">
    <property type="protein sequence ID" value="TET81950.1"/>
    <property type="molecule type" value="Genomic_DNA"/>
</dbReference>
<dbReference type="AlphaFoldDB" id="A0A523XRN3"/>
<dbReference type="Proteomes" id="UP000315534">
    <property type="component" value="Unassembled WGS sequence"/>
</dbReference>
<accession>A0A523XRN3</accession>
<comment type="caution">
    <text evidence="1">The sequence shown here is derived from an EMBL/GenBank/DDBJ whole genome shotgun (WGS) entry which is preliminary data.</text>
</comment>
<protein>
    <submittedName>
        <fullName evidence="1">Uncharacterized protein</fullName>
    </submittedName>
</protein>
<proteinExistence type="predicted"/>